<dbReference type="PROSITE" id="PS50893">
    <property type="entry name" value="ABC_TRANSPORTER_2"/>
    <property type="match status" value="1"/>
</dbReference>
<dbReference type="NCBIfam" id="TIGR02868">
    <property type="entry name" value="CydC"/>
    <property type="match status" value="1"/>
</dbReference>
<protein>
    <submittedName>
        <fullName evidence="13">Thiol reductant ABC exporter subunit CydC</fullName>
    </submittedName>
</protein>
<dbReference type="Gene3D" id="3.40.50.300">
    <property type="entry name" value="P-loop containing nucleotide triphosphate hydrolases"/>
    <property type="match status" value="1"/>
</dbReference>
<keyword evidence="8 10" id="KW-0472">Membrane</keyword>
<dbReference type="PROSITE" id="PS50929">
    <property type="entry name" value="ABC_TM1F"/>
    <property type="match status" value="1"/>
</dbReference>
<feature type="transmembrane region" description="Helical" evidence="10">
    <location>
        <begin position="156"/>
        <end position="175"/>
    </location>
</feature>
<dbReference type="SUPFAM" id="SSF52540">
    <property type="entry name" value="P-loop containing nucleoside triphosphate hydrolases"/>
    <property type="match status" value="1"/>
</dbReference>
<feature type="domain" description="ABC transporter" evidence="11">
    <location>
        <begin position="357"/>
        <end position="590"/>
    </location>
</feature>
<keyword evidence="2" id="KW-0813">Transport</keyword>
<dbReference type="SUPFAM" id="SSF90123">
    <property type="entry name" value="ABC transporter transmembrane region"/>
    <property type="match status" value="1"/>
</dbReference>
<dbReference type="GO" id="GO:0016887">
    <property type="term" value="F:ATP hydrolysis activity"/>
    <property type="evidence" value="ECO:0007669"/>
    <property type="project" value="InterPro"/>
</dbReference>
<dbReference type="EMBL" id="RPFW01000009">
    <property type="protein sequence ID" value="TVZ00403.1"/>
    <property type="molecule type" value="Genomic_DNA"/>
</dbReference>
<dbReference type="PROSITE" id="PS00211">
    <property type="entry name" value="ABC_TRANSPORTER_1"/>
    <property type="match status" value="1"/>
</dbReference>
<dbReference type="Proteomes" id="UP000460272">
    <property type="component" value="Unassembled WGS sequence"/>
</dbReference>
<dbReference type="InterPro" id="IPR003439">
    <property type="entry name" value="ABC_transporter-like_ATP-bd"/>
</dbReference>
<dbReference type="GO" id="GO:0005886">
    <property type="term" value="C:plasma membrane"/>
    <property type="evidence" value="ECO:0007669"/>
    <property type="project" value="UniProtKB-SubCell"/>
</dbReference>
<keyword evidence="14" id="KW-1185">Reference proteome</keyword>
<reference evidence="13 14" key="1">
    <citation type="submission" date="2018-11" db="EMBL/GenBank/DDBJ databases">
        <title>Trebonia kvetii gen.nov., sp.nov., a novel acidophilic actinobacterium, and proposal of the new actinobacterial family Treboniaceae fam. nov.</title>
        <authorList>
            <person name="Rapoport D."/>
            <person name="Sagova-Mareckova M."/>
            <person name="Sedlacek I."/>
            <person name="Provaznik J."/>
            <person name="Kralova S."/>
            <person name="Pavlinic D."/>
            <person name="Benes V."/>
            <person name="Kopecky J."/>
        </authorList>
    </citation>
    <scope>NUCLEOTIDE SEQUENCE [LARGE SCALE GENOMIC DNA]</scope>
    <source>
        <strain evidence="13 14">15Tr583</strain>
    </source>
</reference>
<comment type="similarity">
    <text evidence="9">Belongs to the ABC transporter superfamily. Lipid exporter (TC 3.A.1.106) family.</text>
</comment>
<dbReference type="AlphaFoldDB" id="A0A6P2BSZ8"/>
<evidence type="ECO:0000313" key="14">
    <source>
        <dbReference type="Proteomes" id="UP000460272"/>
    </source>
</evidence>
<dbReference type="GO" id="GO:0005524">
    <property type="term" value="F:ATP binding"/>
    <property type="evidence" value="ECO:0007669"/>
    <property type="project" value="UniProtKB-KW"/>
</dbReference>
<dbReference type="Pfam" id="PF00005">
    <property type="entry name" value="ABC_tran"/>
    <property type="match status" value="1"/>
</dbReference>
<dbReference type="GO" id="GO:0015421">
    <property type="term" value="F:ABC-type oligopeptide transporter activity"/>
    <property type="evidence" value="ECO:0007669"/>
    <property type="project" value="TreeGrafter"/>
</dbReference>
<comment type="caution">
    <text evidence="13">The sequence shown here is derived from an EMBL/GenBank/DDBJ whole genome shotgun (WGS) entry which is preliminary data.</text>
</comment>
<feature type="domain" description="ABC transmembrane type-1" evidence="12">
    <location>
        <begin position="38"/>
        <end position="321"/>
    </location>
</feature>
<dbReference type="InterPro" id="IPR017871">
    <property type="entry name" value="ABC_transporter-like_CS"/>
</dbReference>
<dbReference type="FunFam" id="3.40.50.300:FF:000299">
    <property type="entry name" value="ABC transporter ATP-binding protein/permease"/>
    <property type="match status" value="1"/>
</dbReference>
<dbReference type="SMART" id="SM00382">
    <property type="entry name" value="AAA"/>
    <property type="match status" value="1"/>
</dbReference>
<keyword evidence="3" id="KW-1003">Cell membrane</keyword>
<dbReference type="GO" id="GO:0045454">
    <property type="term" value="P:cell redox homeostasis"/>
    <property type="evidence" value="ECO:0007669"/>
    <property type="project" value="InterPro"/>
</dbReference>
<dbReference type="PANTHER" id="PTHR43394:SF1">
    <property type="entry name" value="ATP-BINDING CASSETTE SUB-FAMILY B MEMBER 10, MITOCHONDRIAL"/>
    <property type="match status" value="1"/>
</dbReference>
<sequence>MIARNPATALDGNGLARDGRPPLLRLLAMARPLRGRLLGAAAAGAAATGCGVALLAVSGFLLARASQHPSILAISVAVVAVRALSVGRGVFRYLERLASHDVAFRVLAQVRVAIWRRLEALAPNGLVLFRSGDLLARLVSDVDATQDLFIRGVTPVVAAALVGGATVAGCLLILAPAAAVLAAGLLTAALVVPLAGAAVARKAARAAAPARGRLAATVTELLDGAADLHAFGAADAALARAEVTDAELTRLDGRTAAASALGAGSMSAITGITLWAVLVLGVAATGAGTLSRVPLAVLTLTALAAFEAVSALPAAAIQLGQARVAAGRIAAVTDAPDPVIEPARPRALPPGPFAVQLRDATVVYRPGGPPALDRVSLDLPPGRRVALVGANGAGKSTVAAVLMRFRELASGAALLDGHDLAGYAADDVRSVIGGCPQDPYLFAATIRDNLRLARPAATDEELAAAAGRARLLPWIESLPQGWDTPVGARGAAVSGGERQRLALARAFLADPRLLILDEPTSHLDPTARRALTTDLLHATEGRSVLLITHELDGLDQVDEIVVLDHGRIAEQGPHQQLRRAGGRYQRLCEHGY</sequence>
<organism evidence="13 14">
    <name type="scientific">Trebonia kvetii</name>
    <dbReference type="NCBI Taxonomy" id="2480626"/>
    <lineage>
        <taxon>Bacteria</taxon>
        <taxon>Bacillati</taxon>
        <taxon>Actinomycetota</taxon>
        <taxon>Actinomycetes</taxon>
        <taxon>Streptosporangiales</taxon>
        <taxon>Treboniaceae</taxon>
        <taxon>Trebonia</taxon>
    </lineage>
</organism>
<dbReference type="InterPro" id="IPR039421">
    <property type="entry name" value="Type_1_exporter"/>
</dbReference>
<evidence type="ECO:0000256" key="8">
    <source>
        <dbReference type="ARBA" id="ARBA00023136"/>
    </source>
</evidence>
<keyword evidence="6" id="KW-0067">ATP-binding</keyword>
<comment type="subcellular location">
    <subcellularLocation>
        <location evidence="1">Cell membrane</location>
        <topology evidence="1">Multi-pass membrane protein</topology>
    </subcellularLocation>
</comment>
<dbReference type="InterPro" id="IPR014223">
    <property type="entry name" value="ABC_CydC/D"/>
</dbReference>
<dbReference type="InterPro" id="IPR003593">
    <property type="entry name" value="AAA+_ATPase"/>
</dbReference>
<evidence type="ECO:0000313" key="13">
    <source>
        <dbReference type="EMBL" id="TVZ00403.1"/>
    </source>
</evidence>
<feature type="transmembrane region" description="Helical" evidence="10">
    <location>
        <begin position="37"/>
        <end position="63"/>
    </location>
</feature>
<dbReference type="InterPro" id="IPR027417">
    <property type="entry name" value="P-loop_NTPase"/>
</dbReference>
<gene>
    <name evidence="13" type="primary">cydC</name>
    <name evidence="13" type="ORF">EAS64_37865</name>
</gene>
<dbReference type="InterPro" id="IPR011527">
    <property type="entry name" value="ABC1_TM_dom"/>
</dbReference>
<evidence type="ECO:0000256" key="9">
    <source>
        <dbReference type="ARBA" id="ARBA00061644"/>
    </source>
</evidence>
<dbReference type="RefSeq" id="WP_145861188.1">
    <property type="nucleotide sequence ID" value="NZ_RPFW01000009.1"/>
</dbReference>
<accession>A0A6P2BSZ8</accession>
<evidence type="ECO:0000256" key="10">
    <source>
        <dbReference type="SAM" id="Phobius"/>
    </source>
</evidence>
<evidence type="ECO:0000256" key="7">
    <source>
        <dbReference type="ARBA" id="ARBA00022989"/>
    </source>
</evidence>
<dbReference type="InterPro" id="IPR036640">
    <property type="entry name" value="ABC1_TM_sf"/>
</dbReference>
<evidence type="ECO:0000259" key="12">
    <source>
        <dbReference type="PROSITE" id="PS50929"/>
    </source>
</evidence>
<keyword evidence="7 10" id="KW-1133">Transmembrane helix</keyword>
<evidence type="ECO:0000259" key="11">
    <source>
        <dbReference type="PROSITE" id="PS50893"/>
    </source>
</evidence>
<keyword evidence="4 10" id="KW-0812">Transmembrane</keyword>
<feature type="transmembrane region" description="Helical" evidence="10">
    <location>
        <begin position="295"/>
        <end position="319"/>
    </location>
</feature>
<dbReference type="GO" id="GO:0034775">
    <property type="term" value="P:glutathione transmembrane transport"/>
    <property type="evidence" value="ECO:0007669"/>
    <property type="project" value="InterPro"/>
</dbReference>
<name>A0A6P2BSZ8_9ACTN</name>
<evidence type="ECO:0000256" key="4">
    <source>
        <dbReference type="ARBA" id="ARBA00022692"/>
    </source>
</evidence>
<evidence type="ECO:0000256" key="3">
    <source>
        <dbReference type="ARBA" id="ARBA00022475"/>
    </source>
</evidence>
<feature type="transmembrane region" description="Helical" evidence="10">
    <location>
        <begin position="181"/>
        <end position="200"/>
    </location>
</feature>
<dbReference type="PANTHER" id="PTHR43394">
    <property type="entry name" value="ATP-DEPENDENT PERMEASE MDL1, MITOCHONDRIAL"/>
    <property type="match status" value="1"/>
</dbReference>
<proteinExistence type="inferred from homology"/>
<feature type="transmembrane region" description="Helical" evidence="10">
    <location>
        <begin position="260"/>
        <end position="283"/>
    </location>
</feature>
<evidence type="ECO:0000256" key="5">
    <source>
        <dbReference type="ARBA" id="ARBA00022741"/>
    </source>
</evidence>
<evidence type="ECO:0000256" key="2">
    <source>
        <dbReference type="ARBA" id="ARBA00022448"/>
    </source>
</evidence>
<dbReference type="Gene3D" id="1.20.1560.10">
    <property type="entry name" value="ABC transporter type 1, transmembrane domain"/>
    <property type="match status" value="1"/>
</dbReference>
<evidence type="ECO:0000256" key="6">
    <source>
        <dbReference type="ARBA" id="ARBA00022840"/>
    </source>
</evidence>
<dbReference type="OrthoDB" id="9806127at2"/>
<feature type="transmembrane region" description="Helical" evidence="10">
    <location>
        <begin position="69"/>
        <end position="91"/>
    </location>
</feature>
<keyword evidence="5" id="KW-0547">Nucleotide-binding</keyword>
<evidence type="ECO:0000256" key="1">
    <source>
        <dbReference type="ARBA" id="ARBA00004651"/>
    </source>
</evidence>